<gene>
    <name evidence="1" type="ORF">NDU88_007353</name>
</gene>
<reference evidence="1" key="1">
    <citation type="journal article" date="2022" name="bioRxiv">
        <title>Sequencing and chromosome-scale assembly of the giantPleurodeles waltlgenome.</title>
        <authorList>
            <person name="Brown T."/>
            <person name="Elewa A."/>
            <person name="Iarovenko S."/>
            <person name="Subramanian E."/>
            <person name="Araus A.J."/>
            <person name="Petzold A."/>
            <person name="Susuki M."/>
            <person name="Suzuki K.-i.T."/>
            <person name="Hayashi T."/>
            <person name="Toyoda A."/>
            <person name="Oliveira C."/>
            <person name="Osipova E."/>
            <person name="Leigh N.D."/>
            <person name="Simon A."/>
            <person name="Yun M.H."/>
        </authorList>
    </citation>
    <scope>NUCLEOTIDE SEQUENCE</scope>
    <source>
        <strain evidence="1">20211129_DDA</strain>
        <tissue evidence="1">Liver</tissue>
    </source>
</reference>
<accession>A0AAV7PL19</accession>
<sequence>MPISRALLFGSSRHQVSEVELRDLLESVKRCARRCLCLGKLLLAATSPHSGRLKQEPTVCPGEMTYSRRADRAEDIST</sequence>
<proteinExistence type="predicted"/>
<evidence type="ECO:0000313" key="2">
    <source>
        <dbReference type="Proteomes" id="UP001066276"/>
    </source>
</evidence>
<dbReference type="EMBL" id="JANPWB010000011">
    <property type="protein sequence ID" value="KAJ1128982.1"/>
    <property type="molecule type" value="Genomic_DNA"/>
</dbReference>
<organism evidence="1 2">
    <name type="scientific">Pleurodeles waltl</name>
    <name type="common">Iberian ribbed newt</name>
    <dbReference type="NCBI Taxonomy" id="8319"/>
    <lineage>
        <taxon>Eukaryota</taxon>
        <taxon>Metazoa</taxon>
        <taxon>Chordata</taxon>
        <taxon>Craniata</taxon>
        <taxon>Vertebrata</taxon>
        <taxon>Euteleostomi</taxon>
        <taxon>Amphibia</taxon>
        <taxon>Batrachia</taxon>
        <taxon>Caudata</taxon>
        <taxon>Salamandroidea</taxon>
        <taxon>Salamandridae</taxon>
        <taxon>Pleurodelinae</taxon>
        <taxon>Pleurodeles</taxon>
    </lineage>
</organism>
<comment type="caution">
    <text evidence="1">The sequence shown here is derived from an EMBL/GenBank/DDBJ whole genome shotgun (WGS) entry which is preliminary data.</text>
</comment>
<name>A0AAV7PL19_PLEWA</name>
<dbReference type="AlphaFoldDB" id="A0AAV7PL19"/>
<keyword evidence="2" id="KW-1185">Reference proteome</keyword>
<protein>
    <submittedName>
        <fullName evidence="1">Uncharacterized protein</fullName>
    </submittedName>
</protein>
<dbReference type="Proteomes" id="UP001066276">
    <property type="component" value="Chromosome 7"/>
</dbReference>
<evidence type="ECO:0000313" key="1">
    <source>
        <dbReference type="EMBL" id="KAJ1128982.1"/>
    </source>
</evidence>